<evidence type="ECO:0000313" key="3">
    <source>
        <dbReference type="RefSeq" id="XP_055897931.1"/>
    </source>
</evidence>
<keyword evidence="2" id="KW-1185">Reference proteome</keyword>
<name>A0A9W3BER9_BIOGL</name>
<dbReference type="AlphaFoldDB" id="A0A9W3BER9"/>
<accession>A0A9W3BER9</accession>
<evidence type="ECO:0000256" key="1">
    <source>
        <dbReference type="SAM" id="MobiDB-lite"/>
    </source>
</evidence>
<feature type="region of interest" description="Disordered" evidence="1">
    <location>
        <begin position="79"/>
        <end position="119"/>
    </location>
</feature>
<sequence length="119" mass="13420">MKFLFQRDFLHRPIKADVLDLFKMTLVLVLVVCLAVQALALPGFPGKRSNKESVSVENFDSRSLESVSVEDFNSRSLESVSVEDLESVDKRRSQESVDKRSSEESLDNSSTEDTPLVMH</sequence>
<evidence type="ECO:0000313" key="2">
    <source>
        <dbReference type="Proteomes" id="UP001165740"/>
    </source>
</evidence>
<dbReference type="RefSeq" id="XP_055897931.1">
    <property type="nucleotide sequence ID" value="XM_056041956.1"/>
</dbReference>
<dbReference type="GeneID" id="106071121"/>
<organism evidence="2 3">
    <name type="scientific">Biomphalaria glabrata</name>
    <name type="common">Bloodfluke planorb</name>
    <name type="synonym">Freshwater snail</name>
    <dbReference type="NCBI Taxonomy" id="6526"/>
    <lineage>
        <taxon>Eukaryota</taxon>
        <taxon>Metazoa</taxon>
        <taxon>Spiralia</taxon>
        <taxon>Lophotrochozoa</taxon>
        <taxon>Mollusca</taxon>
        <taxon>Gastropoda</taxon>
        <taxon>Heterobranchia</taxon>
        <taxon>Euthyneura</taxon>
        <taxon>Panpulmonata</taxon>
        <taxon>Hygrophila</taxon>
        <taxon>Lymnaeoidea</taxon>
        <taxon>Planorbidae</taxon>
        <taxon>Biomphalaria</taxon>
    </lineage>
</organism>
<dbReference type="Proteomes" id="UP001165740">
    <property type="component" value="Chromosome 9"/>
</dbReference>
<feature type="compositionally biased region" description="Basic and acidic residues" evidence="1">
    <location>
        <begin position="87"/>
        <end position="103"/>
    </location>
</feature>
<proteinExistence type="predicted"/>
<reference evidence="3" key="1">
    <citation type="submission" date="2025-08" db="UniProtKB">
        <authorList>
            <consortium name="RefSeq"/>
        </authorList>
    </citation>
    <scope>IDENTIFICATION</scope>
</reference>
<gene>
    <name evidence="3" type="primary">LOC106071121</name>
</gene>
<protein>
    <submittedName>
        <fullName evidence="3">Uncharacterized protein LOC106071121</fullName>
    </submittedName>
</protein>